<dbReference type="EMBL" id="BPLR01001143">
    <property type="protein sequence ID" value="GIZ00269.1"/>
    <property type="molecule type" value="Genomic_DNA"/>
</dbReference>
<reference evidence="1 2" key="1">
    <citation type="submission" date="2021-06" db="EMBL/GenBank/DDBJ databases">
        <title>Caerostris extrusa draft genome.</title>
        <authorList>
            <person name="Kono N."/>
            <person name="Arakawa K."/>
        </authorList>
    </citation>
    <scope>NUCLEOTIDE SEQUENCE [LARGE SCALE GENOMIC DNA]</scope>
</reference>
<comment type="caution">
    <text evidence="1">The sequence shown here is derived from an EMBL/GenBank/DDBJ whole genome shotgun (WGS) entry which is preliminary data.</text>
</comment>
<gene>
    <name evidence="1" type="ORF">CEXT_649261</name>
</gene>
<evidence type="ECO:0000313" key="2">
    <source>
        <dbReference type="Proteomes" id="UP001054945"/>
    </source>
</evidence>
<evidence type="ECO:0000313" key="1">
    <source>
        <dbReference type="EMBL" id="GIZ00269.1"/>
    </source>
</evidence>
<organism evidence="1 2">
    <name type="scientific">Caerostris extrusa</name>
    <name type="common">Bark spider</name>
    <name type="synonym">Caerostris bankana</name>
    <dbReference type="NCBI Taxonomy" id="172846"/>
    <lineage>
        <taxon>Eukaryota</taxon>
        <taxon>Metazoa</taxon>
        <taxon>Ecdysozoa</taxon>
        <taxon>Arthropoda</taxon>
        <taxon>Chelicerata</taxon>
        <taxon>Arachnida</taxon>
        <taxon>Araneae</taxon>
        <taxon>Araneomorphae</taxon>
        <taxon>Entelegynae</taxon>
        <taxon>Araneoidea</taxon>
        <taxon>Araneidae</taxon>
        <taxon>Caerostris</taxon>
    </lineage>
</organism>
<keyword evidence="2" id="KW-1185">Reference proteome</keyword>
<dbReference type="Proteomes" id="UP001054945">
    <property type="component" value="Unassembled WGS sequence"/>
</dbReference>
<proteinExistence type="predicted"/>
<dbReference type="AlphaFoldDB" id="A0AAV4Y183"/>
<name>A0AAV4Y183_CAEEX</name>
<protein>
    <submittedName>
        <fullName evidence="1">Uncharacterized protein</fullName>
    </submittedName>
</protein>
<sequence>MLLSRFIQPISKPIPAATISSPDPVDIGAECNLAIDDALQPGNPSRQLFTATCNIPFTFPSSNERSGHLSVTSRAPLVHSLSSVAKRGSS</sequence>
<accession>A0AAV4Y183</accession>